<organism evidence="4 5">
    <name type="scientific">Mycena citricolor</name>
    <dbReference type="NCBI Taxonomy" id="2018698"/>
    <lineage>
        <taxon>Eukaryota</taxon>
        <taxon>Fungi</taxon>
        <taxon>Dikarya</taxon>
        <taxon>Basidiomycota</taxon>
        <taxon>Agaricomycotina</taxon>
        <taxon>Agaricomycetes</taxon>
        <taxon>Agaricomycetidae</taxon>
        <taxon>Agaricales</taxon>
        <taxon>Marasmiineae</taxon>
        <taxon>Mycenaceae</taxon>
        <taxon>Mycena</taxon>
    </lineage>
</organism>
<accession>A0AAD2GWG4</accession>
<feature type="compositionally biased region" description="Low complexity" evidence="1">
    <location>
        <begin position="323"/>
        <end position="332"/>
    </location>
</feature>
<reference evidence="4" key="1">
    <citation type="submission" date="2023-11" db="EMBL/GenBank/DDBJ databases">
        <authorList>
            <person name="De Vega J J."/>
            <person name="De Vega J J."/>
        </authorList>
    </citation>
    <scope>NUCLEOTIDE SEQUENCE</scope>
</reference>
<feature type="transmembrane region" description="Helical" evidence="2">
    <location>
        <begin position="246"/>
        <end position="265"/>
    </location>
</feature>
<name>A0AAD2GWG4_9AGAR</name>
<gene>
    <name evidence="4" type="ORF">MYCIT1_LOCUS3016</name>
</gene>
<keyword evidence="2" id="KW-0812">Transmembrane</keyword>
<evidence type="ECO:0000313" key="4">
    <source>
        <dbReference type="EMBL" id="CAK5263554.1"/>
    </source>
</evidence>
<sequence>MDESNENLERIWAMILASEEVDDESHIDKREADEAHHERERASGNKLWSIYISEAESYDKGLIEGWRSEMDGLLIFAGLFSGVITTFIIDSYKTLNADPGSQTVVLLSQTVALLSQISNQLANMNNGTAVANVLPPPVAFSPPVSSLICNALWFASLGLSLSSALVATLVKQWAQEYQHRTSMFSSPSVRARVYMYLYYGLRRFNMHAVVGIPPLLLHGALVLFFAGLVAFLVPINVIIMGISSALLLVFVLVYVTFTTLPLLFFDCPYQTPLTRILWSLNQSLGRVLRVYICRAVAACKTFLQEKIAVTDPENGAGSALTNPDASAEPSAPADTLLQSQSMVDALKAASLYPPVETETRTLAWAVQSLSDDDELEKLVEGLPQTLWDFDKNKPRSVYQALFLSLLRDPEVHLGQRLADFMAGSNSNLLEHKDRLRRQLSVLRAIWAICAFSLHTGSPLQSPIGEADVHGALLSSRFLNSDEVQSMVHAVSALIRLNVIESRSQERALTQPSDSDSNIRTEAEKEWQAEKHRTYTQYLVAFSTCAASFQRDATNSLFHQSQMLFTEADNFWTVHHALDELIEYTSNKSADNLVFAARQIITPFAQTSEYPNWPLWGLAPFLLRHPSLAASEGRPDSQPGSKHHYTRFLCHKLCDNLGRRSNPRPSVDALQLIYGHLLDSPAPPRDFDTHLRVLRTLRTEAADIRTHRLAAIVQCVILKTFSSDLSEWGKSWESADLSEWEGLLSIFDDKDWFRSVLGLDNNEQTERASAQQIYGCACVGVYSTFFKQCTARSPDQMERELDCETLKSVPYAVDDIRSVIPTEMQRRFADTVSGFIRKYPKDCLAGGTELFRVLVWAVKKHNGWIKDLDALHVLCTAVSEVQTDHKQQSHRDRAEWIRGYMQARLLLETRIRERMQEQLLPENILAESVPLAWVSE</sequence>
<dbReference type="EMBL" id="CAVNYO010000040">
    <property type="protein sequence ID" value="CAK5263554.1"/>
    <property type="molecule type" value="Genomic_DNA"/>
</dbReference>
<comment type="caution">
    <text evidence="4">The sequence shown here is derived from an EMBL/GenBank/DDBJ whole genome shotgun (WGS) entry which is preliminary data.</text>
</comment>
<dbReference type="AlphaFoldDB" id="A0AAD2GWG4"/>
<keyword evidence="2" id="KW-1133">Transmembrane helix</keyword>
<evidence type="ECO:0000259" key="3">
    <source>
        <dbReference type="Pfam" id="PF20153"/>
    </source>
</evidence>
<protein>
    <recommendedName>
        <fullName evidence="3">DUF6535 domain-containing protein</fullName>
    </recommendedName>
</protein>
<dbReference type="Pfam" id="PF20153">
    <property type="entry name" value="DUF6535"/>
    <property type="match status" value="1"/>
</dbReference>
<feature type="domain" description="DUF6535" evidence="3">
    <location>
        <begin position="48"/>
        <end position="233"/>
    </location>
</feature>
<proteinExistence type="predicted"/>
<feature type="transmembrane region" description="Helical" evidence="2">
    <location>
        <begin position="216"/>
        <end position="239"/>
    </location>
</feature>
<evidence type="ECO:0000256" key="1">
    <source>
        <dbReference type="SAM" id="MobiDB-lite"/>
    </source>
</evidence>
<feature type="region of interest" description="Disordered" evidence="1">
    <location>
        <begin position="313"/>
        <end position="332"/>
    </location>
</feature>
<dbReference type="Proteomes" id="UP001295794">
    <property type="component" value="Unassembled WGS sequence"/>
</dbReference>
<evidence type="ECO:0000256" key="2">
    <source>
        <dbReference type="SAM" id="Phobius"/>
    </source>
</evidence>
<dbReference type="InterPro" id="IPR045338">
    <property type="entry name" value="DUF6535"/>
</dbReference>
<keyword evidence="5" id="KW-1185">Reference proteome</keyword>
<evidence type="ECO:0000313" key="5">
    <source>
        <dbReference type="Proteomes" id="UP001295794"/>
    </source>
</evidence>
<keyword evidence="2" id="KW-0472">Membrane</keyword>
<feature type="transmembrane region" description="Helical" evidence="2">
    <location>
        <begin position="72"/>
        <end position="89"/>
    </location>
</feature>